<sequence length="77" mass="8628">MTDSDRTLRMVAFILNIISIAATFWLIIPMAWMIPMTIRSWGIYKGTKPNTMAFGICTLLFCSLIGGILLLVSTKNE</sequence>
<evidence type="ECO:0000313" key="3">
    <source>
        <dbReference type="Proteomes" id="UP000229095"/>
    </source>
</evidence>
<protein>
    <submittedName>
        <fullName evidence="2">Uncharacterized protein</fullName>
    </submittedName>
</protein>
<accession>A0A2M9H9U7</accession>
<name>A0A2M9H9U7_9BIFI</name>
<dbReference type="Proteomes" id="UP000229095">
    <property type="component" value="Unassembled WGS sequence"/>
</dbReference>
<dbReference type="EMBL" id="PEBI01000002">
    <property type="protein sequence ID" value="PJM73582.1"/>
    <property type="molecule type" value="Genomic_DNA"/>
</dbReference>
<feature type="transmembrane region" description="Helical" evidence="1">
    <location>
        <begin position="52"/>
        <end position="72"/>
    </location>
</feature>
<dbReference type="AlphaFoldDB" id="A0A2M9H9U7"/>
<gene>
    <name evidence="2" type="ORF">CS006_03990</name>
</gene>
<evidence type="ECO:0000313" key="2">
    <source>
        <dbReference type="EMBL" id="PJM73582.1"/>
    </source>
</evidence>
<feature type="transmembrane region" description="Helical" evidence="1">
    <location>
        <begin position="12"/>
        <end position="32"/>
    </location>
</feature>
<evidence type="ECO:0000256" key="1">
    <source>
        <dbReference type="SAM" id="Phobius"/>
    </source>
</evidence>
<keyword evidence="1" id="KW-0472">Membrane</keyword>
<keyword evidence="1" id="KW-0812">Transmembrane</keyword>
<dbReference type="OrthoDB" id="3239796at2"/>
<reference evidence="2 3" key="1">
    <citation type="submission" date="2017-10" db="EMBL/GenBank/DDBJ databases">
        <title>Draft genome sequences of strains TRE 1, TRE 9, TRE H and TRI 7, isolated from tamarins, belonging to four potential novel Bifidobacterium species.</title>
        <authorList>
            <person name="Mattarelli P."/>
            <person name="Modesto M."/>
            <person name="Puglisi E."/>
            <person name="Morelli L."/>
            <person name="Spezio C."/>
            <person name="Bonetti A."/>
            <person name="Sandri C."/>
        </authorList>
    </citation>
    <scope>NUCLEOTIDE SEQUENCE [LARGE SCALE GENOMIC DNA]</scope>
    <source>
        <strain evidence="3">TRE1</strain>
    </source>
</reference>
<comment type="caution">
    <text evidence="2">The sequence shown here is derived from an EMBL/GenBank/DDBJ whole genome shotgun (WGS) entry which is preliminary data.</text>
</comment>
<proteinExistence type="predicted"/>
<keyword evidence="3" id="KW-1185">Reference proteome</keyword>
<organism evidence="2 3">
    <name type="scientific">Bifidobacterium primatium</name>
    <dbReference type="NCBI Taxonomy" id="2045438"/>
    <lineage>
        <taxon>Bacteria</taxon>
        <taxon>Bacillati</taxon>
        <taxon>Actinomycetota</taxon>
        <taxon>Actinomycetes</taxon>
        <taxon>Bifidobacteriales</taxon>
        <taxon>Bifidobacteriaceae</taxon>
        <taxon>Bifidobacterium</taxon>
    </lineage>
</organism>
<keyword evidence="1" id="KW-1133">Transmembrane helix</keyword>